<dbReference type="Proteomes" id="UP000823775">
    <property type="component" value="Unassembled WGS sequence"/>
</dbReference>
<sequence length="110" mass="11943">MSSKHAHIVVSVDANILDMFSMKRSFKCRSATPRVLNGSMGPGMIMKSELSDEDSDYEVEHEILSADGHIATAGCEGSVPNDSDDELGPNGNCEIRANGGEQFFFNNLNF</sequence>
<protein>
    <submittedName>
        <fullName evidence="1">Uncharacterized protein</fullName>
    </submittedName>
</protein>
<evidence type="ECO:0000313" key="2">
    <source>
        <dbReference type="Proteomes" id="UP000823775"/>
    </source>
</evidence>
<name>A0ABS8WXC0_DATST</name>
<proteinExistence type="predicted"/>
<comment type="caution">
    <text evidence="1">The sequence shown here is derived from an EMBL/GenBank/DDBJ whole genome shotgun (WGS) entry which is preliminary data.</text>
</comment>
<dbReference type="EMBL" id="JACEIK010012423">
    <property type="protein sequence ID" value="MCE3216134.1"/>
    <property type="molecule type" value="Genomic_DNA"/>
</dbReference>
<gene>
    <name evidence="1" type="ORF">HAX54_005055</name>
</gene>
<evidence type="ECO:0000313" key="1">
    <source>
        <dbReference type="EMBL" id="MCE3216134.1"/>
    </source>
</evidence>
<accession>A0ABS8WXC0</accession>
<keyword evidence="2" id="KW-1185">Reference proteome</keyword>
<reference evidence="1 2" key="1">
    <citation type="journal article" date="2021" name="BMC Genomics">
        <title>Datura genome reveals duplications of psychoactive alkaloid biosynthetic genes and high mutation rate following tissue culture.</title>
        <authorList>
            <person name="Rajewski A."/>
            <person name="Carter-House D."/>
            <person name="Stajich J."/>
            <person name="Litt A."/>
        </authorList>
    </citation>
    <scope>NUCLEOTIDE SEQUENCE [LARGE SCALE GENOMIC DNA]</scope>
    <source>
        <strain evidence="1">AR-01</strain>
    </source>
</reference>
<organism evidence="1 2">
    <name type="scientific">Datura stramonium</name>
    <name type="common">Jimsonweed</name>
    <name type="synonym">Common thornapple</name>
    <dbReference type="NCBI Taxonomy" id="4076"/>
    <lineage>
        <taxon>Eukaryota</taxon>
        <taxon>Viridiplantae</taxon>
        <taxon>Streptophyta</taxon>
        <taxon>Embryophyta</taxon>
        <taxon>Tracheophyta</taxon>
        <taxon>Spermatophyta</taxon>
        <taxon>Magnoliopsida</taxon>
        <taxon>eudicotyledons</taxon>
        <taxon>Gunneridae</taxon>
        <taxon>Pentapetalae</taxon>
        <taxon>asterids</taxon>
        <taxon>lamiids</taxon>
        <taxon>Solanales</taxon>
        <taxon>Solanaceae</taxon>
        <taxon>Solanoideae</taxon>
        <taxon>Datureae</taxon>
        <taxon>Datura</taxon>
    </lineage>
</organism>